<reference evidence="9" key="3">
    <citation type="submission" date="2020-12" db="UniProtKB">
        <authorList>
            <consortium name="EnsemblPlants"/>
        </authorList>
    </citation>
    <scope>IDENTIFICATION</scope>
</reference>
<name>A0A7I4FE82_PHYPA</name>
<reference evidence="9 10" key="2">
    <citation type="journal article" date="2018" name="Plant J.">
        <title>The Physcomitrella patens chromosome-scale assembly reveals moss genome structure and evolution.</title>
        <authorList>
            <person name="Lang D."/>
            <person name="Ullrich K.K."/>
            <person name="Murat F."/>
            <person name="Fuchs J."/>
            <person name="Jenkins J."/>
            <person name="Haas F.B."/>
            <person name="Piednoel M."/>
            <person name="Gundlach H."/>
            <person name="Van Bel M."/>
            <person name="Meyberg R."/>
            <person name="Vives C."/>
            <person name="Morata J."/>
            <person name="Symeonidi A."/>
            <person name="Hiss M."/>
            <person name="Muchero W."/>
            <person name="Kamisugi Y."/>
            <person name="Saleh O."/>
            <person name="Blanc G."/>
            <person name="Decker E.L."/>
            <person name="van Gessel N."/>
            <person name="Grimwood J."/>
            <person name="Hayes R.D."/>
            <person name="Graham S.W."/>
            <person name="Gunter L.E."/>
            <person name="McDaniel S.F."/>
            <person name="Hoernstein S.N.W."/>
            <person name="Larsson A."/>
            <person name="Li F.W."/>
            <person name="Perroud P.F."/>
            <person name="Phillips J."/>
            <person name="Ranjan P."/>
            <person name="Rokshar D.S."/>
            <person name="Rothfels C.J."/>
            <person name="Schneider L."/>
            <person name="Shu S."/>
            <person name="Stevenson D.W."/>
            <person name="Thummler F."/>
            <person name="Tillich M."/>
            <person name="Villarreal Aguilar J.C."/>
            <person name="Widiez T."/>
            <person name="Wong G.K."/>
            <person name="Wymore A."/>
            <person name="Zhang Y."/>
            <person name="Zimmer A.D."/>
            <person name="Quatrano R.S."/>
            <person name="Mayer K.F.X."/>
            <person name="Goodstein D."/>
            <person name="Casacuberta J.M."/>
            <person name="Vandepoele K."/>
            <person name="Reski R."/>
            <person name="Cuming A.C."/>
            <person name="Tuskan G.A."/>
            <person name="Maumus F."/>
            <person name="Salse J."/>
            <person name="Schmutz J."/>
            <person name="Rensing S.A."/>
        </authorList>
    </citation>
    <scope>NUCLEOTIDE SEQUENCE [LARGE SCALE GENOMIC DNA]</scope>
    <source>
        <strain evidence="9 10">cv. Gransden 2004</strain>
    </source>
</reference>
<evidence type="ECO:0000256" key="8">
    <source>
        <dbReference type="SAM" id="Phobius"/>
    </source>
</evidence>
<evidence type="ECO:0008006" key="11">
    <source>
        <dbReference type="Google" id="ProtNLM"/>
    </source>
</evidence>
<evidence type="ECO:0000313" key="10">
    <source>
        <dbReference type="Proteomes" id="UP000006727"/>
    </source>
</evidence>
<keyword evidence="5" id="KW-0573">Peptidoglycan synthesis</keyword>
<organism evidence="9 10">
    <name type="scientific">Physcomitrium patens</name>
    <name type="common">Spreading-leaved earth moss</name>
    <name type="synonym">Physcomitrella patens</name>
    <dbReference type="NCBI Taxonomy" id="3218"/>
    <lineage>
        <taxon>Eukaryota</taxon>
        <taxon>Viridiplantae</taxon>
        <taxon>Streptophyta</taxon>
        <taxon>Embryophyta</taxon>
        <taxon>Bryophyta</taxon>
        <taxon>Bryophytina</taxon>
        <taxon>Bryopsida</taxon>
        <taxon>Funariidae</taxon>
        <taxon>Funariales</taxon>
        <taxon>Funariaceae</taxon>
        <taxon>Physcomitrium</taxon>
    </lineage>
</organism>
<accession>A0A7I4FE82</accession>
<dbReference type="Pfam" id="PF03023">
    <property type="entry name" value="MurJ"/>
    <property type="match status" value="1"/>
</dbReference>
<feature type="transmembrane region" description="Helical" evidence="8">
    <location>
        <begin position="402"/>
        <end position="426"/>
    </location>
</feature>
<dbReference type="PRINTS" id="PR01806">
    <property type="entry name" value="VIRFACTRMVIN"/>
</dbReference>
<feature type="transmembrane region" description="Helical" evidence="8">
    <location>
        <begin position="617"/>
        <end position="638"/>
    </location>
</feature>
<dbReference type="RefSeq" id="XP_024359489.1">
    <property type="nucleotide sequence ID" value="XM_024503721.2"/>
</dbReference>
<keyword evidence="4" id="KW-0133">Cell shape</keyword>
<proteinExistence type="predicted"/>
<dbReference type="GeneID" id="112274324"/>
<feature type="transmembrane region" description="Helical" evidence="8">
    <location>
        <begin position="202"/>
        <end position="221"/>
    </location>
</feature>
<feature type="transmembrane region" description="Helical" evidence="8">
    <location>
        <begin position="484"/>
        <end position="505"/>
    </location>
</feature>
<reference evidence="9 10" key="1">
    <citation type="journal article" date="2008" name="Science">
        <title>The Physcomitrella genome reveals evolutionary insights into the conquest of land by plants.</title>
        <authorList>
            <person name="Rensing S."/>
            <person name="Lang D."/>
            <person name="Zimmer A."/>
            <person name="Terry A."/>
            <person name="Salamov A."/>
            <person name="Shapiro H."/>
            <person name="Nishiyama T."/>
            <person name="Perroud P.-F."/>
            <person name="Lindquist E."/>
            <person name="Kamisugi Y."/>
            <person name="Tanahashi T."/>
            <person name="Sakakibara K."/>
            <person name="Fujita T."/>
            <person name="Oishi K."/>
            <person name="Shin-I T."/>
            <person name="Kuroki Y."/>
            <person name="Toyoda A."/>
            <person name="Suzuki Y."/>
            <person name="Hashimoto A."/>
            <person name="Yamaguchi K."/>
            <person name="Sugano A."/>
            <person name="Kohara Y."/>
            <person name="Fujiyama A."/>
            <person name="Anterola A."/>
            <person name="Aoki S."/>
            <person name="Ashton N."/>
            <person name="Barbazuk W.B."/>
            <person name="Barker E."/>
            <person name="Bennetzen J."/>
            <person name="Bezanilla M."/>
            <person name="Blankenship R."/>
            <person name="Cho S.H."/>
            <person name="Dutcher S."/>
            <person name="Estelle M."/>
            <person name="Fawcett J.A."/>
            <person name="Gundlach H."/>
            <person name="Hanada K."/>
            <person name="Heyl A."/>
            <person name="Hicks K.A."/>
            <person name="Hugh J."/>
            <person name="Lohr M."/>
            <person name="Mayer K."/>
            <person name="Melkozernov A."/>
            <person name="Murata T."/>
            <person name="Nelson D."/>
            <person name="Pils B."/>
            <person name="Prigge M."/>
            <person name="Reiss B."/>
            <person name="Renner T."/>
            <person name="Rombauts S."/>
            <person name="Rushton P."/>
            <person name="Sanderfoot A."/>
            <person name="Schween G."/>
            <person name="Shiu S.-H."/>
            <person name="Stueber K."/>
            <person name="Theodoulou F.L."/>
            <person name="Tu H."/>
            <person name="Van de Peer Y."/>
            <person name="Verrier P.J."/>
            <person name="Waters E."/>
            <person name="Wood A."/>
            <person name="Yang L."/>
            <person name="Cove D."/>
            <person name="Cuming A."/>
            <person name="Hasebe M."/>
            <person name="Lucas S."/>
            <person name="Mishler D.B."/>
            <person name="Reski R."/>
            <person name="Grigoriev I."/>
            <person name="Quatrano R.S."/>
            <person name="Boore J.L."/>
        </authorList>
    </citation>
    <scope>NUCLEOTIDE SEQUENCE [LARGE SCALE GENOMIC DNA]</scope>
    <source>
        <strain evidence="9 10">cv. Gransden 2004</strain>
    </source>
</reference>
<evidence type="ECO:0000256" key="1">
    <source>
        <dbReference type="ARBA" id="ARBA00004651"/>
    </source>
</evidence>
<protein>
    <recommendedName>
        <fullName evidence="11">Lipid II flippase MurJ</fullName>
    </recommendedName>
</protein>
<evidence type="ECO:0000256" key="3">
    <source>
        <dbReference type="ARBA" id="ARBA00022692"/>
    </source>
</evidence>
<comment type="subcellular location">
    <subcellularLocation>
        <location evidence="1">Cell membrane</location>
        <topology evidence="1">Multi-pass membrane protein</topology>
    </subcellularLocation>
</comment>
<feature type="transmembrane region" description="Helical" evidence="8">
    <location>
        <begin position="316"/>
        <end position="336"/>
    </location>
</feature>
<keyword evidence="7 8" id="KW-0472">Membrane</keyword>
<dbReference type="EMBL" id="ABEU02000021">
    <property type="status" value="NOT_ANNOTATED_CDS"/>
    <property type="molecule type" value="Genomic_DNA"/>
</dbReference>
<evidence type="ECO:0000256" key="7">
    <source>
        <dbReference type="ARBA" id="ARBA00023136"/>
    </source>
</evidence>
<keyword evidence="10" id="KW-1185">Reference proteome</keyword>
<dbReference type="EnsemblPlants" id="Pp3c21_270V3.3">
    <property type="protein sequence ID" value="Pp3c21_270V3.3"/>
    <property type="gene ID" value="Pp3c21_270"/>
</dbReference>
<dbReference type="Gramene" id="Pp3c21_270V3.3">
    <property type="protein sequence ID" value="Pp3c21_270V3.3"/>
    <property type="gene ID" value="Pp3c21_270"/>
</dbReference>
<dbReference type="NCBIfam" id="TIGR01695">
    <property type="entry name" value="murJ_mviN"/>
    <property type="match status" value="1"/>
</dbReference>
<evidence type="ECO:0000313" key="9">
    <source>
        <dbReference type="EnsemblPlants" id="Pp3c21_270V3.3"/>
    </source>
</evidence>
<evidence type="ECO:0000256" key="6">
    <source>
        <dbReference type="ARBA" id="ARBA00022989"/>
    </source>
</evidence>
<keyword evidence="2" id="KW-1003">Cell membrane</keyword>
<keyword evidence="6 8" id="KW-1133">Transmembrane helix</keyword>
<feature type="transmembrane region" description="Helical" evidence="8">
    <location>
        <begin position="123"/>
        <end position="141"/>
    </location>
</feature>
<feature type="transmembrane region" description="Helical" evidence="8">
    <location>
        <begin position="287"/>
        <end position="304"/>
    </location>
</feature>
<evidence type="ECO:0000256" key="2">
    <source>
        <dbReference type="ARBA" id="ARBA00022475"/>
    </source>
</evidence>
<dbReference type="InterPro" id="IPR004268">
    <property type="entry name" value="MurJ"/>
</dbReference>
<feature type="transmembrane region" description="Helical" evidence="8">
    <location>
        <begin position="517"/>
        <end position="536"/>
    </location>
</feature>
<dbReference type="GO" id="GO:0005886">
    <property type="term" value="C:plasma membrane"/>
    <property type="evidence" value="ECO:0007669"/>
    <property type="project" value="UniProtKB-SubCell"/>
</dbReference>
<gene>
    <name evidence="9" type="primary">LOC112274324</name>
</gene>
<keyword evidence="3 8" id="KW-0812">Transmembrane</keyword>
<dbReference type="Proteomes" id="UP000006727">
    <property type="component" value="Chromosome 21"/>
</dbReference>
<feature type="transmembrane region" description="Helical" evidence="8">
    <location>
        <begin position="161"/>
        <end position="181"/>
    </location>
</feature>
<feature type="transmembrane region" description="Helical" evidence="8">
    <location>
        <begin position="446"/>
        <end position="464"/>
    </location>
</feature>
<feature type="transmembrane region" description="Helical" evidence="8">
    <location>
        <begin position="577"/>
        <end position="597"/>
    </location>
</feature>
<dbReference type="PANTHER" id="PTHR43486:SF1">
    <property type="entry name" value="LIPID II FLIPPASE MURJ-RELATED"/>
    <property type="match status" value="1"/>
</dbReference>
<evidence type="ECO:0000256" key="5">
    <source>
        <dbReference type="ARBA" id="ARBA00022984"/>
    </source>
</evidence>
<dbReference type="InParanoid" id="A0A7I4FE82"/>
<sequence length="656" mass="69929">MNCLSQVMSLVPHGGQSEVLCNPIRGRVFAHRNGELARSSGISKYGCRMRRMEFHLEIGRKWDGPAGRWEHHCCACDWRALHAPGRDSDRHFVKKNPVRCAQVVLTDSESTTSECLASSSERGLFQIAGLIGAATLVSKVIGLAREAALAAVYGVGPVMNAFNYASIVPGFFLTMLGGINGPFHSAMTAALSKRRKEDGQKLLTSVSLLSGLACTGFSILIFLNAGLLIDTLAPGLLVAADGILTRRIAIIQLKMMAPCALLAALIGLGFGTLSANGIFGIPSLSPALSSISILAAVALHVSIFSHLNATPAQQALAGGISLAIGSTCGAFLQWGVQVFAQQKVGIHGLHLSWINPFKETGIYEVLAVMVPAALNSGMTQVATFTDLHFASYIPGAAAALGYANLLVMAPLGILSSPVLLSLLPIYSRLTRDEQRPALRDCVQQGLLLSMALTLSLTAVMIPLARPTVRFAFQRRTFDASATSMVSSLLTCYVSGSTFYLMRDVLVQVFYALGDGRTPLYITLAGVVANGIFDWLLVRCSGFGAAGLVIATMTVNFASAGLLLSILSKRLEGFRMAWHPPLLVLMGCGIYTAVVTEAAYDQIFLLLSSFINSGMSNFLALGLATSFGFASFFAPLLLFRSSEISWAMQLLQMKSKT</sequence>
<dbReference type="OrthoDB" id="2018828at2759"/>
<dbReference type="GO" id="GO:0008360">
    <property type="term" value="P:regulation of cell shape"/>
    <property type="evidence" value="ECO:0007669"/>
    <property type="project" value="UniProtKB-KW"/>
</dbReference>
<feature type="transmembrane region" description="Helical" evidence="8">
    <location>
        <begin position="542"/>
        <end position="565"/>
    </location>
</feature>
<dbReference type="KEGG" id="ppp:112274324"/>
<dbReference type="PANTHER" id="PTHR43486">
    <property type="entry name" value="LIPID II FLIPPASE MURJ-RELATED"/>
    <property type="match status" value="1"/>
</dbReference>
<dbReference type="AlphaFoldDB" id="A0A7I4FE82"/>
<feature type="transmembrane region" description="Helical" evidence="8">
    <location>
        <begin position="256"/>
        <end position="281"/>
    </location>
</feature>
<evidence type="ECO:0000256" key="4">
    <source>
        <dbReference type="ARBA" id="ARBA00022960"/>
    </source>
</evidence>